<name>A0AA38KXD1_TAXCH</name>
<evidence type="ECO:0000313" key="1">
    <source>
        <dbReference type="EMBL" id="KAH9309636.1"/>
    </source>
</evidence>
<gene>
    <name evidence="1" type="ORF">KI387_037547</name>
</gene>
<comment type="caution">
    <text evidence="1">The sequence shown here is derived from an EMBL/GenBank/DDBJ whole genome shotgun (WGS) entry which is preliminary data.</text>
</comment>
<proteinExistence type="predicted"/>
<organism evidence="1 2">
    <name type="scientific">Taxus chinensis</name>
    <name type="common">Chinese yew</name>
    <name type="synonym">Taxus wallichiana var. chinensis</name>
    <dbReference type="NCBI Taxonomy" id="29808"/>
    <lineage>
        <taxon>Eukaryota</taxon>
        <taxon>Viridiplantae</taxon>
        <taxon>Streptophyta</taxon>
        <taxon>Embryophyta</taxon>
        <taxon>Tracheophyta</taxon>
        <taxon>Spermatophyta</taxon>
        <taxon>Pinopsida</taxon>
        <taxon>Pinidae</taxon>
        <taxon>Conifers II</taxon>
        <taxon>Cupressales</taxon>
        <taxon>Taxaceae</taxon>
        <taxon>Taxus</taxon>
    </lineage>
</organism>
<keyword evidence="2" id="KW-1185">Reference proteome</keyword>
<dbReference type="Proteomes" id="UP000824469">
    <property type="component" value="Unassembled WGS sequence"/>
</dbReference>
<accession>A0AA38KXD1</accession>
<protein>
    <submittedName>
        <fullName evidence="1">Uncharacterized protein</fullName>
    </submittedName>
</protein>
<evidence type="ECO:0000313" key="2">
    <source>
        <dbReference type="Proteomes" id="UP000824469"/>
    </source>
</evidence>
<dbReference type="AlphaFoldDB" id="A0AA38KXD1"/>
<reference evidence="1 2" key="1">
    <citation type="journal article" date="2021" name="Nat. Plants">
        <title>The Taxus genome provides insights into paclitaxel biosynthesis.</title>
        <authorList>
            <person name="Xiong X."/>
            <person name="Gou J."/>
            <person name="Liao Q."/>
            <person name="Li Y."/>
            <person name="Zhou Q."/>
            <person name="Bi G."/>
            <person name="Li C."/>
            <person name="Du R."/>
            <person name="Wang X."/>
            <person name="Sun T."/>
            <person name="Guo L."/>
            <person name="Liang H."/>
            <person name="Lu P."/>
            <person name="Wu Y."/>
            <person name="Zhang Z."/>
            <person name="Ro D.K."/>
            <person name="Shang Y."/>
            <person name="Huang S."/>
            <person name="Yan J."/>
        </authorList>
    </citation>
    <scope>NUCLEOTIDE SEQUENCE [LARGE SCALE GENOMIC DNA]</scope>
    <source>
        <strain evidence="1">Ta-2019</strain>
    </source>
</reference>
<dbReference type="EMBL" id="JAHRHJ020000007">
    <property type="protein sequence ID" value="KAH9309636.1"/>
    <property type="molecule type" value="Genomic_DNA"/>
</dbReference>
<feature type="non-terminal residue" evidence="1">
    <location>
        <position position="1"/>
    </location>
</feature>
<sequence>LIVAKGNEDHNVHEGHNTLEREGLMQEHTRFKNLIAPKGNEDCSVHEGHNTMEMDANGV</sequence>